<protein>
    <recommendedName>
        <fullName evidence="3">Trafficking protein particle complex subunit</fullName>
    </recommendedName>
</protein>
<dbReference type="GO" id="GO:0006888">
    <property type="term" value="P:endoplasmic reticulum to Golgi vesicle-mediated transport"/>
    <property type="evidence" value="ECO:0007669"/>
    <property type="project" value="UniProtKB-UniRule"/>
</dbReference>
<evidence type="ECO:0000313" key="4">
    <source>
        <dbReference type="EMBL" id="CAD8058376.1"/>
    </source>
</evidence>
<sequence length="163" mass="19499">MKKDRQNYYFIVVNKTGGLQFFSQLKEQYREEQDKITTNQVLQASSIFYAIDHLTQTIIPEAIQKIEQEKDKDFERDNAIDLLITENYMVSTLKTLTGLRFLVISNKNLEVPKKHEDNVQKMRQIYRLYTDYFSKDPFQSDDQPLGEKKRVQFDRDVRELLDF</sequence>
<comment type="subunit">
    <text evidence="3">Part of the multisubunit transport protein particle (TRAPP) complex.</text>
</comment>
<dbReference type="SMART" id="SM01399">
    <property type="entry name" value="Sybindin"/>
    <property type="match status" value="1"/>
</dbReference>
<dbReference type="Pfam" id="PF04099">
    <property type="entry name" value="Sybindin"/>
    <property type="match status" value="1"/>
</dbReference>
<dbReference type="Proteomes" id="UP000692954">
    <property type="component" value="Unassembled WGS sequence"/>
</dbReference>
<dbReference type="PANTHER" id="PTHR23249:SF15">
    <property type="entry name" value="TRAFFICKING PROTEIN PARTICLE COMPLEX SUBUNIT 4"/>
    <property type="match status" value="1"/>
</dbReference>
<comment type="caution">
    <text evidence="4">The sequence shown here is derived from an EMBL/GenBank/DDBJ whole genome shotgun (WGS) entry which is preliminary data.</text>
</comment>
<organism evidence="4 5">
    <name type="scientific">Paramecium sonneborni</name>
    <dbReference type="NCBI Taxonomy" id="65129"/>
    <lineage>
        <taxon>Eukaryota</taxon>
        <taxon>Sar</taxon>
        <taxon>Alveolata</taxon>
        <taxon>Ciliophora</taxon>
        <taxon>Intramacronucleata</taxon>
        <taxon>Oligohymenophorea</taxon>
        <taxon>Peniculida</taxon>
        <taxon>Parameciidae</taxon>
        <taxon>Paramecium</taxon>
    </lineage>
</organism>
<dbReference type="OrthoDB" id="284639at2759"/>
<dbReference type="EMBL" id="CAJJDN010000012">
    <property type="protein sequence ID" value="CAD8058376.1"/>
    <property type="molecule type" value="Genomic_DNA"/>
</dbReference>
<dbReference type="GO" id="GO:0005783">
    <property type="term" value="C:endoplasmic reticulum"/>
    <property type="evidence" value="ECO:0007669"/>
    <property type="project" value="UniProtKB-SubCell"/>
</dbReference>
<comment type="similarity">
    <text evidence="3">Belongs to the TRAPP small subunits family.</text>
</comment>
<dbReference type="GO" id="GO:0030008">
    <property type="term" value="C:TRAPP complex"/>
    <property type="evidence" value="ECO:0007669"/>
    <property type="project" value="UniProtKB-UniRule"/>
</dbReference>
<evidence type="ECO:0000256" key="2">
    <source>
        <dbReference type="ARBA" id="ARBA00022892"/>
    </source>
</evidence>
<proteinExistence type="inferred from homology"/>
<dbReference type="GO" id="GO:0005794">
    <property type="term" value="C:Golgi apparatus"/>
    <property type="evidence" value="ECO:0007669"/>
    <property type="project" value="UniProtKB-SubCell"/>
</dbReference>
<keyword evidence="2 3" id="KW-0931">ER-Golgi transport</keyword>
<name>A0A8S1L0I2_9CILI</name>
<dbReference type="PANTHER" id="PTHR23249">
    <property type="entry name" value="TRAFFICKING PROTEIN PARTICLE COMPLEX SUBUNIT"/>
    <property type="match status" value="1"/>
</dbReference>
<evidence type="ECO:0000313" key="5">
    <source>
        <dbReference type="Proteomes" id="UP000692954"/>
    </source>
</evidence>
<keyword evidence="3" id="KW-0256">Endoplasmic reticulum</keyword>
<keyword evidence="5" id="KW-1185">Reference proteome</keyword>
<comment type="subcellular location">
    <subcellularLocation>
        <location evidence="3">Endoplasmic reticulum</location>
    </subcellularLocation>
    <subcellularLocation>
        <location evidence="3">Golgi apparatus</location>
        <location evidence="3">cis-Golgi network</location>
    </subcellularLocation>
</comment>
<accession>A0A8S1L0I2</accession>
<reference evidence="4" key="1">
    <citation type="submission" date="2021-01" db="EMBL/GenBank/DDBJ databases">
        <authorList>
            <consortium name="Genoscope - CEA"/>
            <person name="William W."/>
        </authorList>
    </citation>
    <scope>NUCLEOTIDE SEQUENCE</scope>
</reference>
<dbReference type="InterPro" id="IPR007233">
    <property type="entry name" value="TRAPPC"/>
</dbReference>
<gene>
    <name evidence="4" type="ORF">PSON_ATCC_30995.1.T0120170</name>
</gene>
<evidence type="ECO:0000256" key="1">
    <source>
        <dbReference type="ARBA" id="ARBA00022448"/>
    </source>
</evidence>
<dbReference type="AlphaFoldDB" id="A0A8S1L0I2"/>
<keyword evidence="1 3" id="KW-0813">Transport</keyword>
<evidence type="ECO:0000256" key="3">
    <source>
        <dbReference type="RuleBase" id="RU366065"/>
    </source>
</evidence>
<keyword evidence="3" id="KW-0333">Golgi apparatus</keyword>